<dbReference type="Pfam" id="PF17132">
    <property type="entry name" value="Glyco_hydro_106"/>
    <property type="match status" value="1"/>
</dbReference>
<accession>A0AA35M6J0</accession>
<evidence type="ECO:0000313" key="3">
    <source>
        <dbReference type="EMBL" id="CAI6091492.1"/>
    </source>
</evidence>
<dbReference type="InterPro" id="IPR053161">
    <property type="entry name" value="Ulvan_degrading_GH"/>
</dbReference>
<dbReference type="PANTHER" id="PTHR36848:SF2">
    <property type="entry name" value="SECRETED PROTEIN"/>
    <property type="match status" value="1"/>
</dbReference>
<organism evidence="3 4">
    <name type="scientific">Clonostachys chloroleuca</name>
    <dbReference type="NCBI Taxonomy" id="1926264"/>
    <lineage>
        <taxon>Eukaryota</taxon>
        <taxon>Fungi</taxon>
        <taxon>Dikarya</taxon>
        <taxon>Ascomycota</taxon>
        <taxon>Pezizomycotina</taxon>
        <taxon>Sordariomycetes</taxon>
        <taxon>Hypocreomycetidae</taxon>
        <taxon>Hypocreales</taxon>
        <taxon>Bionectriaceae</taxon>
        <taxon>Clonostachys</taxon>
    </lineage>
</organism>
<evidence type="ECO:0000313" key="4">
    <source>
        <dbReference type="Proteomes" id="UP001160390"/>
    </source>
</evidence>
<dbReference type="InterPro" id="IPR008979">
    <property type="entry name" value="Galactose-bd-like_sf"/>
</dbReference>
<dbReference type="PANTHER" id="PTHR36848">
    <property type="entry name" value="DNA-BINDING PROTEIN (PUTATIVE SECRETED PROTEIN)-RELATED"/>
    <property type="match status" value="1"/>
</dbReference>
<gene>
    <name evidence="3" type="ORF">CCHLO57077_00018043</name>
</gene>
<keyword evidence="1" id="KW-0539">Nucleus</keyword>
<sequence length="1598" mass="179448">MSHLPELAALDREDLEVAPSTIHLVDTQGNLHSKHTSGADKDIVLGDDCEGYPLKFYGLASRGRLSGKSYPVPATPCPSKKRRLRASREIGDNDGDAHRDTDRDASRETDREVDGDDGFSRSERGSLQEASPLEPHNILMSLHSHHSDRDFFYHGTPPGRIESGGFGLDSGDTLVIVPSLHGGDSNSRLSPATVMSRDHELLQPLDAVSGTPIPHGQRILLGLNAYDASKLAEDSVQPPNKQPVARRISWASRLAAVWLDALPSLYSRDDESSLTPVLDPERFSGVLYAVLGFSLGHLAINQCDTFENEQESLQYRFSAIRQVIKWLEEIGIDIDDPVLVEAGLAIILVLALHDICETGVSAEGMHLNGGTSICQRHSKLLETTLKERPCMKFLLDALSRLHMLRCVPGEYTLMLPNGVWKELYENVSSDLFECFSGCPVELFLKFVRILEIVRDSDASMSSSSSGVPSEAYRKVLASVQKPILDWQPESSKIPGNDHLSNAFRHSFLLHSIRLIDKYSPPSSQHIQDHVTKILNAVSKIVILTPRARRSLWLLFMAATESTVPFQHDYILIRINEMKNDTGFRNLATTTILERVWKERSRESHSFDHGWSWRDFALSWALLSKAVPPAWALPKDRTNDQVEAEVDAGTFQNPSVNVRPRFRYWIPDAAAELEWVIDDVKEIGRIGASGFELLGFYLYGGPPLGWGDYAPVDWSIYGWGTKAWQKLFKTFAQATKDNGLIMDFAMGPNQGQGVPAPYNDDGKAWDLAVQETRFAANVTEFDGALKGWGTGPLETVVLAGSRKGGNAKVLAVNTLQDITELVSKDGHLKIDLPKPEDYNYILFSVYLIHSHFMAQSSPQLMKGPQSGPESWIQNGSWAVDHYSANGAKMAAKFWEENVLTDGVLDLVREVGNYAWEDSMEIRQKVRWTKGFLGRYKKDHGYELQRFLPVAALGYNTDQWDEGERYRMDYRTSTANCYGEFLAEWNRWANEKLDVQYSHQVSYGMWMDMQQNIPKVNAPETESLIYENIVDKYRQYVGPANLAGKRVISIELGADIYKAFQQTLPELMDIFMRSVAGGVNQAVIHGSPYSGGYPNTTWPGMMTFGYQFADCHNRHQPAWEDYWQYMDAMGRLQQIMQTGVPRRDALFWMKRFWFPGNASYVKTDLVDAGYTYEYLSPENYKLDTAVVEEKIFAPERQQFKILILRILDFMTVPGARKLAEYAKAGLPIIFEGGVPTRMWNAHQCQVDIVNKTMHEIAELENVYIVSEEAGLANTIASLGIEPLTKVLANTTWYTVWREDTKNDVDYVWVYNEAGSLSTGTIEFLSTKIPYQYDIWTGERTPVVVYEQTETRTIIPFTFQGNQTTIIAFHSELLADVPRVHLTSVPDNVLSVSASKEAINVKVGSIGKSLKTMASDDSEHSIDATEVEPFELEEWDLVVEHWDPPQDFNDAHITAVKSNSTHKLSSLVSWREIDGLEDASGRGHYSTKFDWPPTSGGVDGAFIDVGRIVQTLTMFVNGEQLPPLDPSRGRADIGPYLVKGENEVTIVIATTLINRLRPIWYDMRFSGTVPTPEDRTPPAQDYGLRAPVVIIPYKETLIEVA</sequence>
<dbReference type="Pfam" id="PF11951">
    <property type="entry name" value="Fungal_trans_2"/>
    <property type="match status" value="1"/>
</dbReference>
<dbReference type="EMBL" id="CABFNP030001168">
    <property type="protein sequence ID" value="CAI6091492.1"/>
    <property type="molecule type" value="Genomic_DNA"/>
</dbReference>
<name>A0AA35M6J0_9HYPO</name>
<feature type="compositionally biased region" description="Basic and acidic residues" evidence="2">
    <location>
        <begin position="86"/>
        <end position="126"/>
    </location>
</feature>
<proteinExistence type="predicted"/>
<dbReference type="InterPro" id="IPR021858">
    <property type="entry name" value="Fun_TF"/>
</dbReference>
<protein>
    <submittedName>
        <fullName evidence="3">Uncharacterized protein</fullName>
    </submittedName>
</protein>
<dbReference type="SUPFAM" id="SSF49785">
    <property type="entry name" value="Galactose-binding domain-like"/>
    <property type="match status" value="1"/>
</dbReference>
<dbReference type="Proteomes" id="UP001160390">
    <property type="component" value="Unassembled WGS sequence"/>
</dbReference>
<evidence type="ECO:0000256" key="1">
    <source>
        <dbReference type="ARBA" id="ARBA00023242"/>
    </source>
</evidence>
<comment type="caution">
    <text evidence="3">The sequence shown here is derived from an EMBL/GenBank/DDBJ whole genome shotgun (WGS) entry which is preliminary data.</text>
</comment>
<evidence type="ECO:0000256" key="2">
    <source>
        <dbReference type="SAM" id="MobiDB-lite"/>
    </source>
</evidence>
<reference evidence="3" key="1">
    <citation type="submission" date="2023-01" db="EMBL/GenBank/DDBJ databases">
        <authorList>
            <person name="Piombo E."/>
        </authorList>
    </citation>
    <scope>NUCLEOTIDE SEQUENCE</scope>
</reference>
<feature type="region of interest" description="Disordered" evidence="2">
    <location>
        <begin position="65"/>
        <end position="133"/>
    </location>
</feature>
<keyword evidence="4" id="KW-1185">Reference proteome</keyword>